<dbReference type="Proteomes" id="UP000284006">
    <property type="component" value="Unassembled WGS sequence"/>
</dbReference>
<comment type="function">
    <text evidence="5">Part of a binding-protein-dependent transport system for a sugar.</text>
</comment>
<dbReference type="Pfam" id="PF01547">
    <property type="entry name" value="SBP_bac_1"/>
    <property type="match status" value="1"/>
</dbReference>
<name>A0A418XQQ6_9BURK</name>
<evidence type="ECO:0000256" key="2">
    <source>
        <dbReference type="ARBA" id="ARBA00008520"/>
    </source>
</evidence>
<evidence type="ECO:0000313" key="7">
    <source>
        <dbReference type="EMBL" id="RJG14783.1"/>
    </source>
</evidence>
<comment type="similarity">
    <text evidence="2">Belongs to the bacterial solute-binding protein 1 family.</text>
</comment>
<dbReference type="PANTHER" id="PTHR43649:SF28">
    <property type="entry name" value="BINDING PROTEIN COMPONENT OF ABC SUGAR TRANSPORTER-RELATED"/>
    <property type="match status" value="1"/>
</dbReference>
<accession>A0A418XQQ6</accession>
<dbReference type="GO" id="GO:0042597">
    <property type="term" value="C:periplasmic space"/>
    <property type="evidence" value="ECO:0007669"/>
    <property type="project" value="UniProtKB-SubCell"/>
</dbReference>
<keyword evidence="3" id="KW-0813">Transport</keyword>
<evidence type="ECO:0000256" key="3">
    <source>
        <dbReference type="ARBA" id="ARBA00022448"/>
    </source>
</evidence>
<sequence length="429" mass="47577">MRGQNCLHRIAVAVSPWAWVLVSNFCLPLTVAAQAQELRVLHWWRSPGERLASDMLAAEARRAQIGWREIDVGDGFGAGIVLRSRILSGDLPDVVQVNSLSVPSWALLGQIVALNDVAESSNWNATLLPAVSRMMRMDGQMRAAPLGVHRVNTLFYNRRLLARLRLRTPHTWDEFERVAERLRRAGVVPLAQSSEPWQIVLLFENLLLAQAGAGFHGRVFLGADESALADPDMARALLQLRRLKRWMPQPVPELDWPTVTRQLAAGGAAMMLSGDWAKGELNAAGLVTDREFGCTAAPGTAAIHLYDLDALVMLRSRQPVRDAQRKLAQIVLSSTLQNRYNQLKGSVPVLRRPDRASMDSCARASWDLLAQPNAVLVPSYTAGTSGNEAMRSVLIDELHRFFMDDQIDVLDTQRRLIKACSAIKKARLP</sequence>
<dbReference type="InterPro" id="IPR050490">
    <property type="entry name" value="Bact_solute-bd_prot1"/>
</dbReference>
<comment type="caution">
    <text evidence="7">The sequence shown here is derived from an EMBL/GenBank/DDBJ whole genome shotgun (WGS) entry which is preliminary data.</text>
</comment>
<dbReference type="EMBL" id="QYUP01000124">
    <property type="protein sequence ID" value="RJG14783.1"/>
    <property type="molecule type" value="Genomic_DNA"/>
</dbReference>
<evidence type="ECO:0000256" key="1">
    <source>
        <dbReference type="ARBA" id="ARBA00004418"/>
    </source>
</evidence>
<dbReference type="Gene3D" id="3.40.190.10">
    <property type="entry name" value="Periplasmic binding protein-like II"/>
    <property type="match status" value="2"/>
</dbReference>
<comment type="subcellular location">
    <subcellularLocation>
        <location evidence="1">Periplasm</location>
    </subcellularLocation>
</comment>
<dbReference type="SUPFAM" id="SSF53850">
    <property type="entry name" value="Periplasmic binding protein-like II"/>
    <property type="match status" value="1"/>
</dbReference>
<dbReference type="PANTHER" id="PTHR43649">
    <property type="entry name" value="ARABINOSE-BINDING PROTEIN-RELATED"/>
    <property type="match status" value="1"/>
</dbReference>
<proteinExistence type="inferred from homology"/>
<keyword evidence="8" id="KW-1185">Reference proteome</keyword>
<evidence type="ECO:0000256" key="5">
    <source>
        <dbReference type="ARBA" id="ARBA00049629"/>
    </source>
</evidence>
<keyword evidence="4" id="KW-0732">Signal</keyword>
<gene>
    <name evidence="7" type="ORF">D3872_16145</name>
</gene>
<evidence type="ECO:0000256" key="6">
    <source>
        <dbReference type="ARBA" id="ARBA00049753"/>
    </source>
</evidence>
<evidence type="ECO:0000313" key="8">
    <source>
        <dbReference type="Proteomes" id="UP000284006"/>
    </source>
</evidence>
<dbReference type="InterPro" id="IPR006059">
    <property type="entry name" value="SBP"/>
</dbReference>
<evidence type="ECO:0000256" key="4">
    <source>
        <dbReference type="ARBA" id="ARBA00022729"/>
    </source>
</evidence>
<dbReference type="AlphaFoldDB" id="A0A418XQQ6"/>
<protein>
    <recommendedName>
        <fullName evidence="6">Probable sugar-binding periplasmic protein</fullName>
    </recommendedName>
</protein>
<organism evidence="7 8">
    <name type="scientific">Massilia cavernae</name>
    <dbReference type="NCBI Taxonomy" id="2320864"/>
    <lineage>
        <taxon>Bacteria</taxon>
        <taxon>Pseudomonadati</taxon>
        <taxon>Pseudomonadota</taxon>
        <taxon>Betaproteobacteria</taxon>
        <taxon>Burkholderiales</taxon>
        <taxon>Oxalobacteraceae</taxon>
        <taxon>Telluria group</taxon>
        <taxon>Massilia</taxon>
    </lineage>
</organism>
<dbReference type="OrthoDB" id="5580590at2"/>
<reference evidence="7 8" key="1">
    <citation type="submission" date="2018-09" db="EMBL/GenBank/DDBJ databases">
        <authorList>
            <person name="Zhu H."/>
        </authorList>
    </citation>
    <scope>NUCLEOTIDE SEQUENCE [LARGE SCALE GENOMIC DNA]</scope>
    <source>
        <strain evidence="7 8">K1S02-61</strain>
    </source>
</reference>